<evidence type="ECO:0000256" key="4">
    <source>
        <dbReference type="ARBA" id="ARBA00012860"/>
    </source>
</evidence>
<dbReference type="EC" id="3.5.2.3" evidence="4 9"/>
<accession>A0A1F6F0N3</accession>
<dbReference type="PANTHER" id="PTHR43137:SF1">
    <property type="entry name" value="DIHYDROOROTASE"/>
    <property type="match status" value="1"/>
</dbReference>
<comment type="similarity">
    <text evidence="3 9">Belongs to the metallo-dependent hydrolases superfamily. DHOase family. Class II DHOase subfamily.</text>
</comment>
<dbReference type="InterPro" id="IPR002195">
    <property type="entry name" value="Dihydroorotase_CS"/>
</dbReference>
<feature type="binding site" evidence="9">
    <location>
        <position position="14"/>
    </location>
    <ligand>
        <name>Zn(2+)</name>
        <dbReference type="ChEBI" id="CHEBI:29105"/>
        <label>1</label>
    </ligand>
</feature>
<evidence type="ECO:0000256" key="7">
    <source>
        <dbReference type="ARBA" id="ARBA00022833"/>
    </source>
</evidence>
<name>A0A1F6F0N3_9BACT</name>
<feature type="binding site" evidence="9">
    <location>
        <position position="253"/>
    </location>
    <ligand>
        <name>Zn(2+)</name>
        <dbReference type="ChEBI" id="CHEBI:29105"/>
        <label>1</label>
    </ligand>
</feature>
<dbReference type="SUPFAM" id="SSF51556">
    <property type="entry name" value="Metallo-dependent hydrolases"/>
    <property type="match status" value="1"/>
</dbReference>
<dbReference type="Gene3D" id="3.20.20.140">
    <property type="entry name" value="Metal-dependent hydrolases"/>
    <property type="match status" value="1"/>
</dbReference>
<keyword evidence="8 9" id="KW-0665">Pyrimidine biosynthesis</keyword>
<evidence type="ECO:0000313" key="12">
    <source>
        <dbReference type="Proteomes" id="UP000177372"/>
    </source>
</evidence>
<feature type="binding site" description="via carbamate group" evidence="9">
    <location>
        <position position="102"/>
    </location>
    <ligand>
        <name>Zn(2+)</name>
        <dbReference type="ChEBI" id="CHEBI:29105"/>
        <label>1</label>
    </ligand>
</feature>
<keyword evidence="5 9" id="KW-0479">Metal-binding</keyword>
<dbReference type="GO" id="GO:0004151">
    <property type="term" value="F:dihydroorotase activity"/>
    <property type="evidence" value="ECO:0007669"/>
    <property type="project" value="UniProtKB-UniRule"/>
</dbReference>
<comment type="cofactor">
    <cofactor evidence="9">
        <name>Zn(2+)</name>
        <dbReference type="ChEBI" id="CHEBI:29105"/>
    </cofactor>
    <text evidence="9">Binds 2 Zn(2+) ions per subunit.</text>
</comment>
<dbReference type="STRING" id="1798512.A3A39_00400"/>
<dbReference type="PANTHER" id="PTHR43137">
    <property type="entry name" value="DIHYDROOROTASE"/>
    <property type="match status" value="1"/>
</dbReference>
<organism evidence="11 12">
    <name type="scientific">Candidatus Kaiserbacteria bacterium RIFCSPLOWO2_01_FULL_54_13</name>
    <dbReference type="NCBI Taxonomy" id="1798512"/>
    <lineage>
        <taxon>Bacteria</taxon>
        <taxon>Candidatus Kaiseribacteriota</taxon>
    </lineage>
</organism>
<dbReference type="Proteomes" id="UP000177372">
    <property type="component" value="Unassembled WGS sequence"/>
</dbReference>
<evidence type="ECO:0000313" key="11">
    <source>
        <dbReference type="EMBL" id="OGG79406.1"/>
    </source>
</evidence>
<dbReference type="GO" id="GO:0008270">
    <property type="term" value="F:zinc ion binding"/>
    <property type="evidence" value="ECO:0007669"/>
    <property type="project" value="UniProtKB-UniRule"/>
</dbReference>
<dbReference type="GO" id="GO:0005737">
    <property type="term" value="C:cytoplasm"/>
    <property type="evidence" value="ECO:0007669"/>
    <property type="project" value="TreeGrafter"/>
</dbReference>
<evidence type="ECO:0000256" key="2">
    <source>
        <dbReference type="ARBA" id="ARBA00004880"/>
    </source>
</evidence>
<protein>
    <recommendedName>
        <fullName evidence="4 9">Dihydroorotase</fullName>
        <shortName evidence="9">DHOase</shortName>
        <ecNumber evidence="4 9">3.5.2.3</ecNumber>
    </recommendedName>
</protein>
<dbReference type="Pfam" id="PF01979">
    <property type="entry name" value="Amidohydro_1"/>
    <property type="match status" value="1"/>
</dbReference>
<dbReference type="UniPathway" id="UPA00070">
    <property type="reaction ID" value="UER00117"/>
</dbReference>
<dbReference type="HAMAP" id="MF_00219">
    <property type="entry name" value="PyrC_classII"/>
    <property type="match status" value="1"/>
</dbReference>
<feature type="binding site" description="via carbamate group" evidence="9">
    <location>
        <position position="102"/>
    </location>
    <ligand>
        <name>Zn(2+)</name>
        <dbReference type="ChEBI" id="CHEBI:29105"/>
        <label>2</label>
    </ligand>
</feature>
<dbReference type="InterPro" id="IPR006680">
    <property type="entry name" value="Amidohydro-rel"/>
</dbReference>
<evidence type="ECO:0000256" key="3">
    <source>
        <dbReference type="ARBA" id="ARBA00005631"/>
    </source>
</evidence>
<feature type="binding site" evidence="9">
    <location>
        <position position="139"/>
    </location>
    <ligand>
        <name>substrate</name>
    </ligand>
</feature>
<dbReference type="AlphaFoldDB" id="A0A1F6F0N3"/>
<gene>
    <name evidence="9" type="primary">pyrC</name>
    <name evidence="11" type="ORF">A3A39_00400</name>
</gene>
<reference evidence="11 12" key="1">
    <citation type="journal article" date="2016" name="Nat. Commun.">
        <title>Thousands of microbial genomes shed light on interconnected biogeochemical processes in an aquifer system.</title>
        <authorList>
            <person name="Anantharaman K."/>
            <person name="Brown C.T."/>
            <person name="Hug L.A."/>
            <person name="Sharon I."/>
            <person name="Castelle C.J."/>
            <person name="Probst A.J."/>
            <person name="Thomas B.C."/>
            <person name="Singh A."/>
            <person name="Wilkins M.J."/>
            <person name="Karaoz U."/>
            <person name="Brodie E.L."/>
            <person name="Williams K.H."/>
            <person name="Hubbard S.S."/>
            <person name="Banfield J.F."/>
        </authorList>
    </citation>
    <scope>NUCLEOTIDE SEQUENCE [LARGE SCALE GENOMIC DNA]</scope>
</reference>
<sequence length="356" mass="39715">MTDSVTIKKPFDSHVHFRQGAMLRAVTPLTAAKFSRAVVMPNTDPPIETVDQAAEYKKEILGAMPQGSHCEPLMTVYLTKNLTAVEIEKGAKSNVCKIYGVKSYPYGATTNSQWGYRSILEAKEVLKKMEEVGMPLLLHGEVHMNESGGEVDPYEGERLFIEDILPRLLDSYPKLKISLEHLSTAVAADFIEKHGAEGRLVATITPHHLLYAREEAESRPLLRCKPLIKSKAEREKVRLLVKKGLPFVFAGTDSAPHPESKKFSATPAFGVFSAPVAIELYTQIFDELGVLNLLENFLSINGPNFYGLPPSEETITLVKKDWQVTEPVVTDEGEKVWPIGHKEHGLGNETLRWRVR</sequence>
<comment type="subunit">
    <text evidence="9">Homodimer.</text>
</comment>
<dbReference type="PROSITE" id="PS00482">
    <property type="entry name" value="DIHYDROOROTASE_1"/>
    <property type="match status" value="1"/>
</dbReference>
<dbReference type="GO" id="GO:0044205">
    <property type="term" value="P:'de novo' UMP biosynthetic process"/>
    <property type="evidence" value="ECO:0007669"/>
    <property type="project" value="UniProtKB-UniRule"/>
</dbReference>
<feature type="active site" evidence="9">
    <location>
        <position position="253"/>
    </location>
</feature>
<comment type="catalytic activity">
    <reaction evidence="9">
        <text>(S)-dihydroorotate + H2O = N-carbamoyl-L-aspartate + H(+)</text>
        <dbReference type="Rhea" id="RHEA:24296"/>
        <dbReference type="ChEBI" id="CHEBI:15377"/>
        <dbReference type="ChEBI" id="CHEBI:15378"/>
        <dbReference type="ChEBI" id="CHEBI:30864"/>
        <dbReference type="ChEBI" id="CHEBI:32814"/>
        <dbReference type="EC" id="3.5.2.3"/>
    </reaction>
</comment>
<comment type="caution">
    <text evidence="9">Lacks conserved residue(s) required for the propagation of feature annotation.</text>
</comment>
<dbReference type="EMBL" id="MFLZ01000028">
    <property type="protein sequence ID" value="OGG79406.1"/>
    <property type="molecule type" value="Genomic_DNA"/>
</dbReference>
<keyword evidence="7 9" id="KW-0862">Zinc</keyword>
<evidence type="ECO:0000256" key="5">
    <source>
        <dbReference type="ARBA" id="ARBA00022723"/>
    </source>
</evidence>
<feature type="binding site" evidence="9">
    <location>
        <position position="16"/>
    </location>
    <ligand>
        <name>Zn(2+)</name>
        <dbReference type="ChEBI" id="CHEBI:29105"/>
        <label>1</label>
    </ligand>
</feature>
<comment type="caution">
    <text evidence="11">The sequence shown here is derived from an EMBL/GenBank/DDBJ whole genome shotgun (WGS) entry which is preliminary data.</text>
</comment>
<evidence type="ECO:0000256" key="9">
    <source>
        <dbReference type="HAMAP-Rule" id="MF_00219"/>
    </source>
</evidence>
<feature type="modified residue" description="N6-carboxylysine" evidence="9">
    <location>
        <position position="102"/>
    </location>
</feature>
<feature type="domain" description="Amidohydrolase-related" evidence="10">
    <location>
        <begin position="12"/>
        <end position="309"/>
    </location>
</feature>
<evidence type="ECO:0000256" key="1">
    <source>
        <dbReference type="ARBA" id="ARBA00002368"/>
    </source>
</evidence>
<feature type="binding site" evidence="9">
    <location>
        <position position="139"/>
    </location>
    <ligand>
        <name>Zn(2+)</name>
        <dbReference type="ChEBI" id="CHEBI:29105"/>
        <label>2</label>
    </ligand>
</feature>
<dbReference type="GO" id="GO:0006207">
    <property type="term" value="P:'de novo' pyrimidine nucleobase biosynthetic process"/>
    <property type="evidence" value="ECO:0007669"/>
    <property type="project" value="TreeGrafter"/>
</dbReference>
<comment type="pathway">
    <text evidence="2 9">Pyrimidine metabolism; UMP biosynthesis via de novo pathway; (S)-dihydroorotate from bicarbonate: step 3/3.</text>
</comment>
<feature type="binding site" evidence="9">
    <location>
        <position position="257"/>
    </location>
    <ligand>
        <name>substrate</name>
    </ligand>
</feature>
<comment type="function">
    <text evidence="1 9">Catalyzes the reversible cyclization of carbamoyl aspartate to dihydroorotate.</text>
</comment>
<feature type="binding site" evidence="9">
    <location>
        <position position="181"/>
    </location>
    <ligand>
        <name>Zn(2+)</name>
        <dbReference type="ChEBI" id="CHEBI:29105"/>
        <label>2</label>
    </ligand>
</feature>
<evidence type="ECO:0000256" key="8">
    <source>
        <dbReference type="ARBA" id="ARBA00022975"/>
    </source>
</evidence>
<evidence type="ECO:0000256" key="6">
    <source>
        <dbReference type="ARBA" id="ARBA00022801"/>
    </source>
</evidence>
<proteinExistence type="inferred from homology"/>
<dbReference type="PIRSF" id="PIRSF001237">
    <property type="entry name" value="DHOdimr"/>
    <property type="match status" value="1"/>
</dbReference>
<evidence type="ECO:0000259" key="10">
    <source>
        <dbReference type="Pfam" id="PF01979"/>
    </source>
</evidence>
<dbReference type="NCBIfam" id="TIGR00856">
    <property type="entry name" value="pyrC_dimer"/>
    <property type="match status" value="1"/>
</dbReference>
<feature type="binding site" evidence="9">
    <location>
        <begin position="16"/>
        <end position="18"/>
    </location>
    <ligand>
        <name>substrate</name>
    </ligand>
</feature>
<dbReference type="InterPro" id="IPR004721">
    <property type="entry name" value="DHOdimr"/>
</dbReference>
<keyword evidence="6 9" id="KW-0378">Hydrolase</keyword>
<feature type="binding site" evidence="9">
    <location>
        <position position="42"/>
    </location>
    <ligand>
        <name>substrate</name>
    </ligand>
</feature>
<dbReference type="InterPro" id="IPR032466">
    <property type="entry name" value="Metal_Hydrolase"/>
</dbReference>